<name>A0A1F8BBF3_9BACT</name>
<dbReference type="Gene3D" id="3.40.50.720">
    <property type="entry name" value="NAD(P)-binding Rossmann-like Domain"/>
    <property type="match status" value="1"/>
</dbReference>
<organism evidence="3 4">
    <name type="scientific">Candidatus Woesebacteria bacterium RIFCSPLOWO2_01_FULL_39_10b</name>
    <dbReference type="NCBI Taxonomy" id="1802517"/>
    <lineage>
        <taxon>Bacteria</taxon>
        <taxon>Candidatus Woeseibacteriota</taxon>
    </lineage>
</organism>
<dbReference type="AlphaFoldDB" id="A0A1F8BBF3"/>
<evidence type="ECO:0000313" key="4">
    <source>
        <dbReference type="Proteomes" id="UP000176404"/>
    </source>
</evidence>
<dbReference type="STRING" id="1802517.A2892_01365"/>
<dbReference type="GO" id="GO:0016491">
    <property type="term" value="F:oxidoreductase activity"/>
    <property type="evidence" value="ECO:0007669"/>
    <property type="project" value="InterPro"/>
</dbReference>
<feature type="domain" description="Oxidoreductase DRL-like catalytic" evidence="2">
    <location>
        <begin position="159"/>
        <end position="322"/>
    </location>
</feature>
<sequence length="437" mass="46904">MIIVDKELKKLQKSGKPIRVGMAGAGFMGKGIALQISKYTPGMELVAVVGRSVERAMDNLAGVGLKSVEVVDSALAMSRAIAKGKVAVVDNFELVTKSEQVDVVVEVTGAVDYGGQVVVSSLESKKPVLVMNSELDATLGPILKRYADEAGVIYSNTDGDQPGVIMNLYRFVAGIGIKPLVCGNIKGLHDVNRNPTTQKSFAEKWGQNVRMVTAFADGTKISFEQAVVANATGMRVARRGMHGFEVEAGMHIAEAAKFFESEEVLKGEGIVDYVVGATPAPGVFVLGTTQDDVQKKYLDLYKLGKGPLYLFYTPYHLCHFEVPTSIARAVLFNDATAAPIGGPMVEVASIAKISLKKGKVLDGIGGYDLYGVCENAGVARRENLLPVGLSGGCVLKKDIVKGQTITFDDVEVPEGRLTDKLWREQLEVFGKEKNEKN</sequence>
<proteinExistence type="predicted"/>
<dbReference type="InterPro" id="IPR048423">
    <property type="entry name" value="DRL_cat"/>
</dbReference>
<dbReference type="PANTHER" id="PTHR37850">
    <property type="entry name" value="STRU PROTEIN"/>
    <property type="match status" value="1"/>
</dbReference>
<feature type="domain" description="Aspartate/homoserine dehydrogenase NAD-binding" evidence="1">
    <location>
        <begin position="24"/>
        <end position="152"/>
    </location>
</feature>
<reference evidence="3 4" key="1">
    <citation type="journal article" date="2016" name="Nat. Commun.">
        <title>Thousands of microbial genomes shed light on interconnected biogeochemical processes in an aquifer system.</title>
        <authorList>
            <person name="Anantharaman K."/>
            <person name="Brown C.T."/>
            <person name="Hug L.A."/>
            <person name="Sharon I."/>
            <person name="Castelle C.J."/>
            <person name="Probst A.J."/>
            <person name="Thomas B.C."/>
            <person name="Singh A."/>
            <person name="Wilkins M.J."/>
            <person name="Karaoz U."/>
            <person name="Brodie E.L."/>
            <person name="Williams K.H."/>
            <person name="Hubbard S.S."/>
            <person name="Banfield J.F."/>
        </authorList>
    </citation>
    <scope>NUCLEOTIDE SEQUENCE [LARGE SCALE GENOMIC DNA]</scope>
</reference>
<gene>
    <name evidence="3" type="ORF">A2892_01365</name>
</gene>
<comment type="caution">
    <text evidence="3">The sequence shown here is derived from an EMBL/GenBank/DDBJ whole genome shotgun (WGS) entry which is preliminary data.</text>
</comment>
<dbReference type="GO" id="GO:0050661">
    <property type="term" value="F:NADP binding"/>
    <property type="evidence" value="ECO:0007669"/>
    <property type="project" value="InterPro"/>
</dbReference>
<evidence type="ECO:0000259" key="2">
    <source>
        <dbReference type="Pfam" id="PF21135"/>
    </source>
</evidence>
<dbReference type="Pfam" id="PF03447">
    <property type="entry name" value="NAD_binding_3"/>
    <property type="match status" value="1"/>
</dbReference>
<dbReference type="Pfam" id="PF21135">
    <property type="entry name" value="DRL_cat"/>
    <property type="match status" value="1"/>
</dbReference>
<dbReference type="InterPro" id="IPR005106">
    <property type="entry name" value="Asp/hSer_DH_NAD-bd"/>
</dbReference>
<evidence type="ECO:0000259" key="1">
    <source>
        <dbReference type="Pfam" id="PF03447"/>
    </source>
</evidence>
<dbReference type="PANTHER" id="PTHR37850:SF1">
    <property type="entry name" value="SAF DOMAIN PROTEIN"/>
    <property type="match status" value="1"/>
</dbReference>
<protein>
    <submittedName>
        <fullName evidence="3">NAD(P)-dependent oxidoreductase</fullName>
    </submittedName>
</protein>
<dbReference type="InterPro" id="IPR036291">
    <property type="entry name" value="NAD(P)-bd_dom_sf"/>
</dbReference>
<dbReference type="EMBL" id="MGHD01000003">
    <property type="protein sequence ID" value="OGM60678.1"/>
    <property type="molecule type" value="Genomic_DNA"/>
</dbReference>
<dbReference type="Proteomes" id="UP000176404">
    <property type="component" value="Unassembled WGS sequence"/>
</dbReference>
<dbReference type="CDD" id="cd11616">
    <property type="entry name" value="SAF_DH_OX_like"/>
    <property type="match status" value="1"/>
</dbReference>
<evidence type="ECO:0000313" key="3">
    <source>
        <dbReference type="EMBL" id="OGM60678.1"/>
    </source>
</evidence>
<dbReference type="SUPFAM" id="SSF51735">
    <property type="entry name" value="NAD(P)-binding Rossmann-fold domains"/>
    <property type="match status" value="1"/>
</dbReference>
<accession>A0A1F8BBF3</accession>